<dbReference type="InterPro" id="IPR029082">
    <property type="entry name" value="Imm35"/>
</dbReference>
<accession>A0A7X4Y5M8</accession>
<evidence type="ECO:0000313" key="2">
    <source>
        <dbReference type="EMBL" id="NBC39348.1"/>
    </source>
</evidence>
<name>A0A7X4Y5M8_9BACT</name>
<evidence type="ECO:0000259" key="1">
    <source>
        <dbReference type="Pfam" id="PF15567"/>
    </source>
</evidence>
<dbReference type="Pfam" id="PF15567">
    <property type="entry name" value="Imm35"/>
    <property type="match status" value="1"/>
</dbReference>
<dbReference type="RefSeq" id="WP_139915420.1">
    <property type="nucleotide sequence ID" value="NZ_CBCSLE010000015.1"/>
</dbReference>
<dbReference type="EMBL" id="JAAAPK010000001">
    <property type="protein sequence ID" value="NBC39348.1"/>
    <property type="molecule type" value="Genomic_DNA"/>
</dbReference>
<protein>
    <recommendedName>
        <fullName evidence="1">Immunity protein 35 domain-containing protein</fullName>
    </recommendedName>
</protein>
<reference evidence="2 3" key="1">
    <citation type="submission" date="2020-01" db="EMBL/GenBank/DDBJ databases">
        <title>The draft genome sequence of Corallococcus exiguus DSM 14696.</title>
        <authorList>
            <person name="Zhang X."/>
            <person name="Zhu H."/>
        </authorList>
    </citation>
    <scope>NUCLEOTIDE SEQUENCE [LARGE SCALE GENOMIC DNA]</scope>
    <source>
        <strain evidence="2 3">DSM 14696</strain>
    </source>
</reference>
<sequence>MNRNEAHALVDAYVRRVSARAGAELIILDERTIEREFGWVFFYASKRHVETGDPAFSVGGNAPMIVDRVTGELHVTGTAYPVEHYIAEYEARSRTH</sequence>
<comment type="caution">
    <text evidence="2">The sequence shown here is derived from an EMBL/GenBank/DDBJ whole genome shotgun (WGS) entry which is preliminary data.</text>
</comment>
<evidence type="ECO:0000313" key="3">
    <source>
        <dbReference type="Proteomes" id="UP000537825"/>
    </source>
</evidence>
<feature type="domain" description="Immunity protein 35" evidence="1">
    <location>
        <begin position="5"/>
        <end position="85"/>
    </location>
</feature>
<gene>
    <name evidence="2" type="ORF">GTZ93_05855</name>
</gene>
<proteinExistence type="predicted"/>
<keyword evidence="3" id="KW-1185">Reference proteome</keyword>
<dbReference type="AlphaFoldDB" id="A0A7X4Y5M8"/>
<organism evidence="2 3">
    <name type="scientific">Corallococcus exiguus</name>
    <dbReference type="NCBI Taxonomy" id="83462"/>
    <lineage>
        <taxon>Bacteria</taxon>
        <taxon>Pseudomonadati</taxon>
        <taxon>Myxococcota</taxon>
        <taxon>Myxococcia</taxon>
        <taxon>Myxococcales</taxon>
        <taxon>Cystobacterineae</taxon>
        <taxon>Myxococcaceae</taxon>
        <taxon>Corallococcus</taxon>
    </lineage>
</organism>
<dbReference type="Proteomes" id="UP000537825">
    <property type="component" value="Unassembled WGS sequence"/>
</dbReference>